<comment type="similarity">
    <text evidence="1 6">Belongs to the methyltransferase superfamily. RsmH family.</text>
</comment>
<feature type="binding site" evidence="6">
    <location>
        <position position="83"/>
    </location>
    <ligand>
        <name>S-adenosyl-L-methionine</name>
        <dbReference type="ChEBI" id="CHEBI:59789"/>
    </ligand>
</feature>
<dbReference type="HAMAP" id="MF_01007">
    <property type="entry name" value="16SrRNA_methyltr_H"/>
    <property type="match status" value="1"/>
</dbReference>
<dbReference type="Gene3D" id="3.40.50.150">
    <property type="entry name" value="Vaccinia Virus protein VP39"/>
    <property type="match status" value="1"/>
</dbReference>
<keyword evidence="6" id="KW-0963">Cytoplasm</keyword>
<evidence type="ECO:0000313" key="9">
    <source>
        <dbReference type="Proteomes" id="UP000248168"/>
    </source>
</evidence>
<keyword evidence="2 6" id="KW-0698">rRNA processing</keyword>
<feature type="binding site" evidence="6">
    <location>
        <position position="110"/>
    </location>
    <ligand>
        <name>S-adenosyl-L-methionine</name>
        <dbReference type="ChEBI" id="CHEBI:59789"/>
    </ligand>
</feature>
<evidence type="ECO:0000313" key="8">
    <source>
        <dbReference type="EMBL" id="SPP63622.1"/>
    </source>
</evidence>
<keyword evidence="3 6" id="KW-0489">Methyltransferase</keyword>
<evidence type="ECO:0000256" key="4">
    <source>
        <dbReference type="ARBA" id="ARBA00022679"/>
    </source>
</evidence>
<dbReference type="SUPFAM" id="SSF53335">
    <property type="entry name" value="S-adenosyl-L-methionine-dependent methyltransferases"/>
    <property type="match status" value="1"/>
</dbReference>
<reference evidence="9" key="1">
    <citation type="submission" date="2018-04" db="EMBL/GenBank/DDBJ databases">
        <authorList>
            <person name="Lucker S."/>
            <person name="Sakoula D."/>
        </authorList>
    </citation>
    <scope>NUCLEOTIDE SEQUENCE [LARGE SCALE GENOMIC DNA]</scope>
</reference>
<keyword evidence="5 6" id="KW-0949">S-adenosyl-L-methionine</keyword>
<protein>
    <recommendedName>
        <fullName evidence="6">Ribosomal RNA small subunit methyltransferase H</fullName>
        <ecNumber evidence="6">2.1.1.199</ecNumber>
    </recommendedName>
    <alternativeName>
        <fullName evidence="6">16S rRNA m(4)C1402 methyltransferase</fullName>
    </alternativeName>
    <alternativeName>
        <fullName evidence="6">rRNA (cytosine-N(4)-)-methyltransferase RsmH</fullName>
    </alternativeName>
</protein>
<dbReference type="PIRSF" id="PIRSF004486">
    <property type="entry name" value="MraW"/>
    <property type="match status" value="1"/>
</dbReference>
<comment type="function">
    <text evidence="6">Specifically methylates the N4 position of cytidine in position 1402 (C1402) of 16S rRNA.</text>
</comment>
<name>A0A330L402_9BACT</name>
<feature type="region of interest" description="Disordered" evidence="7">
    <location>
        <begin position="302"/>
        <end position="334"/>
    </location>
</feature>
<dbReference type="PANTHER" id="PTHR11265">
    <property type="entry name" value="S-ADENOSYL-METHYLTRANSFERASE MRAW"/>
    <property type="match status" value="1"/>
</dbReference>
<comment type="subcellular location">
    <subcellularLocation>
        <location evidence="6">Cytoplasm</location>
    </subcellularLocation>
</comment>
<comment type="catalytic activity">
    <reaction evidence="6">
        <text>cytidine(1402) in 16S rRNA + S-adenosyl-L-methionine = N(4)-methylcytidine(1402) in 16S rRNA + S-adenosyl-L-homocysteine + H(+)</text>
        <dbReference type="Rhea" id="RHEA:42928"/>
        <dbReference type="Rhea" id="RHEA-COMP:10286"/>
        <dbReference type="Rhea" id="RHEA-COMP:10287"/>
        <dbReference type="ChEBI" id="CHEBI:15378"/>
        <dbReference type="ChEBI" id="CHEBI:57856"/>
        <dbReference type="ChEBI" id="CHEBI:59789"/>
        <dbReference type="ChEBI" id="CHEBI:74506"/>
        <dbReference type="ChEBI" id="CHEBI:82748"/>
        <dbReference type="EC" id="2.1.1.199"/>
    </reaction>
</comment>
<dbReference type="AlphaFoldDB" id="A0A330L402"/>
<accession>A0A330L402</accession>
<organism evidence="8 9">
    <name type="scientific">Nitrospira lenta</name>
    <dbReference type="NCBI Taxonomy" id="1436998"/>
    <lineage>
        <taxon>Bacteria</taxon>
        <taxon>Pseudomonadati</taxon>
        <taxon>Nitrospirota</taxon>
        <taxon>Nitrospiria</taxon>
        <taxon>Nitrospirales</taxon>
        <taxon>Nitrospiraceae</taxon>
        <taxon>Nitrospira</taxon>
    </lineage>
</organism>
<dbReference type="Pfam" id="PF01795">
    <property type="entry name" value="Methyltransf_5"/>
    <property type="match status" value="1"/>
</dbReference>
<dbReference type="GO" id="GO:0070475">
    <property type="term" value="P:rRNA base methylation"/>
    <property type="evidence" value="ECO:0007669"/>
    <property type="project" value="UniProtKB-UniRule"/>
</dbReference>
<dbReference type="EMBL" id="OUNR01000001">
    <property type="protein sequence ID" value="SPP63622.1"/>
    <property type="molecule type" value="Genomic_DNA"/>
</dbReference>
<feature type="binding site" evidence="6">
    <location>
        <position position="131"/>
    </location>
    <ligand>
        <name>S-adenosyl-L-methionine</name>
        <dbReference type="ChEBI" id="CHEBI:59789"/>
    </ligand>
</feature>
<evidence type="ECO:0000256" key="7">
    <source>
        <dbReference type="SAM" id="MobiDB-lite"/>
    </source>
</evidence>
<feature type="binding site" evidence="6">
    <location>
        <begin position="63"/>
        <end position="65"/>
    </location>
    <ligand>
        <name>S-adenosyl-L-methionine</name>
        <dbReference type="ChEBI" id="CHEBI:59789"/>
    </ligand>
</feature>
<feature type="binding site" evidence="6">
    <location>
        <position position="138"/>
    </location>
    <ligand>
        <name>S-adenosyl-L-methionine</name>
        <dbReference type="ChEBI" id="CHEBI:59789"/>
    </ligand>
</feature>
<dbReference type="Proteomes" id="UP000248168">
    <property type="component" value="Unassembled WGS sequence"/>
</dbReference>
<dbReference type="InterPro" id="IPR023397">
    <property type="entry name" value="SAM-dep_MeTrfase_MraW_recog"/>
</dbReference>
<keyword evidence="4 6" id="KW-0808">Transferase</keyword>
<evidence type="ECO:0000256" key="5">
    <source>
        <dbReference type="ARBA" id="ARBA00022691"/>
    </source>
</evidence>
<dbReference type="GO" id="GO:0005737">
    <property type="term" value="C:cytoplasm"/>
    <property type="evidence" value="ECO:0007669"/>
    <property type="project" value="UniProtKB-SubCell"/>
</dbReference>
<gene>
    <name evidence="8" type="primary">mraW</name>
    <name evidence="6" type="synonym">rsmH</name>
    <name evidence="8" type="ORF">NITLEN_10708</name>
</gene>
<dbReference type="OrthoDB" id="9806637at2"/>
<evidence type="ECO:0000256" key="1">
    <source>
        <dbReference type="ARBA" id="ARBA00010396"/>
    </source>
</evidence>
<dbReference type="EC" id="2.1.1.199" evidence="6"/>
<keyword evidence="9" id="KW-1185">Reference proteome</keyword>
<evidence type="ECO:0000256" key="6">
    <source>
        <dbReference type="HAMAP-Rule" id="MF_01007"/>
    </source>
</evidence>
<evidence type="ECO:0000256" key="2">
    <source>
        <dbReference type="ARBA" id="ARBA00022552"/>
    </source>
</evidence>
<dbReference type="PANTHER" id="PTHR11265:SF0">
    <property type="entry name" value="12S RRNA N4-METHYLCYTIDINE METHYLTRANSFERASE"/>
    <property type="match status" value="1"/>
</dbReference>
<proteinExistence type="inferred from homology"/>
<dbReference type="FunFam" id="1.10.150.170:FF:000003">
    <property type="entry name" value="Ribosomal RNA small subunit methyltransferase H"/>
    <property type="match status" value="1"/>
</dbReference>
<dbReference type="GO" id="GO:0071424">
    <property type="term" value="F:rRNA (cytosine-N4-)-methyltransferase activity"/>
    <property type="evidence" value="ECO:0007669"/>
    <property type="project" value="UniProtKB-UniRule"/>
</dbReference>
<dbReference type="SUPFAM" id="SSF81799">
    <property type="entry name" value="Putative methyltransferase TM0872, insert domain"/>
    <property type="match status" value="1"/>
</dbReference>
<evidence type="ECO:0000256" key="3">
    <source>
        <dbReference type="ARBA" id="ARBA00022603"/>
    </source>
</evidence>
<dbReference type="FunCoup" id="A0A330L402">
    <property type="interactions" value="555"/>
</dbReference>
<sequence>MNLLLTRSSTGVYSARKWGKVDISGEDKISSKPRHVSVFLDEITAWLVTDRSETFVDGTVGYGGHSERLLERAGDGTVLIGIDRDEEALAYSRNRLARFGSRAILLKGDFVDVRQLLRSVDIPEVDGALFDLGVSSPQLDDSNRGFSFREDGPLDMRMDQSTGMTAGELVGRLPESELADLIFQYGEERFSRRIARAIVRARERNALSSTQELTAVIKESVPVAYRHGHIHCATRTFQALRIAVNRELDVLEPAIRDAVDMLRPGGRLAVISFHSLEDRIVKHTFRSLAERPHPKVAVLTKRPQVPSEAECQANPRARSAKLRVAERLSKESAQ</sequence>
<dbReference type="InterPro" id="IPR029063">
    <property type="entry name" value="SAM-dependent_MTases_sf"/>
</dbReference>
<dbReference type="NCBIfam" id="TIGR00006">
    <property type="entry name" value="16S rRNA (cytosine(1402)-N(4))-methyltransferase RsmH"/>
    <property type="match status" value="1"/>
</dbReference>
<dbReference type="Gene3D" id="1.10.150.170">
    <property type="entry name" value="Putative methyltransferase TM0872, insert domain"/>
    <property type="match status" value="1"/>
</dbReference>
<dbReference type="InterPro" id="IPR002903">
    <property type="entry name" value="RsmH"/>
</dbReference>
<feature type="compositionally biased region" description="Basic and acidic residues" evidence="7">
    <location>
        <begin position="323"/>
        <end position="334"/>
    </location>
</feature>
<dbReference type="InParanoid" id="A0A330L402"/>